<dbReference type="PANTHER" id="PTHR33990">
    <property type="entry name" value="PROTEIN YJDN-RELATED"/>
    <property type="match status" value="1"/>
</dbReference>
<dbReference type="PANTHER" id="PTHR33990:SF1">
    <property type="entry name" value="PROTEIN YJDN"/>
    <property type="match status" value="1"/>
</dbReference>
<dbReference type="InterPro" id="IPR029068">
    <property type="entry name" value="Glyas_Bleomycin-R_OHBP_Dase"/>
</dbReference>
<dbReference type="AlphaFoldDB" id="A0A1T5P884"/>
<gene>
    <name evidence="2" type="ORF">SAMN05660461_4837</name>
</gene>
<protein>
    <submittedName>
        <fullName evidence="2">PhnB protein</fullName>
    </submittedName>
</protein>
<evidence type="ECO:0000313" key="2">
    <source>
        <dbReference type="EMBL" id="SKD08960.1"/>
    </source>
</evidence>
<accession>A0A1T5P884</accession>
<dbReference type="SUPFAM" id="SSF54593">
    <property type="entry name" value="Glyoxalase/Bleomycin resistance protein/Dihydroxybiphenyl dioxygenase"/>
    <property type="match status" value="1"/>
</dbReference>
<keyword evidence="3" id="KW-1185">Reference proteome</keyword>
<evidence type="ECO:0000313" key="3">
    <source>
        <dbReference type="Proteomes" id="UP000190166"/>
    </source>
</evidence>
<name>A0A1T5P884_9BACT</name>
<dbReference type="Gene3D" id="3.10.180.10">
    <property type="entry name" value="2,3-Dihydroxybiphenyl 1,2-Dioxygenase, domain 1"/>
    <property type="match status" value="1"/>
</dbReference>
<dbReference type="RefSeq" id="WP_079472108.1">
    <property type="nucleotide sequence ID" value="NZ_FUZZ01000004.1"/>
</dbReference>
<dbReference type="CDD" id="cd06588">
    <property type="entry name" value="PhnB_like"/>
    <property type="match status" value="1"/>
</dbReference>
<reference evidence="2 3" key="1">
    <citation type="submission" date="2017-02" db="EMBL/GenBank/DDBJ databases">
        <authorList>
            <person name="Peterson S.W."/>
        </authorList>
    </citation>
    <scope>NUCLEOTIDE SEQUENCE [LARGE SCALE GENOMIC DNA]</scope>
    <source>
        <strain evidence="2 3">DSM 18108</strain>
    </source>
</reference>
<organism evidence="2 3">
    <name type="scientific">Chitinophaga ginsengisegetis</name>
    <dbReference type="NCBI Taxonomy" id="393003"/>
    <lineage>
        <taxon>Bacteria</taxon>
        <taxon>Pseudomonadati</taxon>
        <taxon>Bacteroidota</taxon>
        <taxon>Chitinophagia</taxon>
        <taxon>Chitinophagales</taxon>
        <taxon>Chitinophagaceae</taxon>
        <taxon>Chitinophaga</taxon>
    </lineage>
</organism>
<dbReference type="EMBL" id="FUZZ01000004">
    <property type="protein sequence ID" value="SKD08960.1"/>
    <property type="molecule type" value="Genomic_DNA"/>
</dbReference>
<dbReference type="InterPro" id="IPR028973">
    <property type="entry name" value="PhnB-like"/>
</dbReference>
<evidence type="ECO:0000259" key="1">
    <source>
        <dbReference type="Pfam" id="PF06983"/>
    </source>
</evidence>
<sequence>MAVVNPYLNFNGNCEEAFNFYKAVFGKEFQTFTRFGDMEHCAEGEQNKVMHVAIPLGKDSFLFGSDRPGAYGEGTLGNLFHVAIAAESEAEADKLFNGLSKGGQPIMPMNKAPWNAYFGMLTDQYGVSWLINYDYAQKG</sequence>
<dbReference type="Proteomes" id="UP000190166">
    <property type="component" value="Unassembled WGS sequence"/>
</dbReference>
<feature type="domain" description="PhnB-like" evidence="1">
    <location>
        <begin position="5"/>
        <end position="131"/>
    </location>
</feature>
<proteinExistence type="predicted"/>
<dbReference type="Pfam" id="PF06983">
    <property type="entry name" value="3-dmu-9_3-mt"/>
    <property type="match status" value="1"/>
</dbReference>
<dbReference type="STRING" id="393003.SAMN05660461_4837"/>